<evidence type="ECO:0000259" key="12">
    <source>
        <dbReference type="Pfam" id="PF00288"/>
    </source>
</evidence>
<keyword evidence="2" id="KW-0963">Cytoplasm</keyword>
<dbReference type="NCBIfam" id="TIGR00131">
    <property type="entry name" value="gal_kin"/>
    <property type="match status" value="1"/>
</dbReference>
<protein>
    <recommendedName>
        <fullName evidence="11">Galactokinase</fullName>
        <ecNumber evidence="11">2.7.1.6</ecNumber>
    </recommendedName>
</protein>
<dbReference type="GO" id="GO:0006012">
    <property type="term" value="P:galactose metabolic process"/>
    <property type="evidence" value="ECO:0007669"/>
    <property type="project" value="UniProtKB-UniRule"/>
</dbReference>
<evidence type="ECO:0000259" key="13">
    <source>
        <dbReference type="Pfam" id="PF08544"/>
    </source>
</evidence>
<dbReference type="Pfam" id="PF08544">
    <property type="entry name" value="GHMP_kinases_C"/>
    <property type="match status" value="1"/>
</dbReference>
<dbReference type="Gene3D" id="3.30.70.890">
    <property type="entry name" value="GHMP kinase, C-terminal domain"/>
    <property type="match status" value="1"/>
</dbReference>
<evidence type="ECO:0000256" key="5">
    <source>
        <dbReference type="ARBA" id="ARBA00022741"/>
    </source>
</evidence>
<dbReference type="InterPro" id="IPR019539">
    <property type="entry name" value="GalKase_N"/>
</dbReference>
<dbReference type="GO" id="GO:0005524">
    <property type="term" value="F:ATP binding"/>
    <property type="evidence" value="ECO:0007669"/>
    <property type="project" value="UniProtKB-UniRule"/>
</dbReference>
<proteinExistence type="inferred from homology"/>
<reference evidence="15 16" key="1">
    <citation type="submission" date="2019-01" db="EMBL/GenBank/DDBJ databases">
        <authorList>
            <person name="Chen W.-M."/>
        </authorList>
    </citation>
    <scope>NUCLEOTIDE SEQUENCE [LARGE SCALE GENOMIC DNA]</scope>
    <source>
        <strain evidence="15 16">KYPC3</strain>
    </source>
</reference>
<dbReference type="Gene3D" id="3.30.230.10">
    <property type="match status" value="1"/>
</dbReference>
<evidence type="ECO:0000256" key="2">
    <source>
        <dbReference type="ARBA" id="ARBA00022490"/>
    </source>
</evidence>
<keyword evidence="8" id="KW-0460">Magnesium</keyword>
<dbReference type="AlphaFoldDB" id="A0A437R5K3"/>
<evidence type="ECO:0000256" key="9">
    <source>
        <dbReference type="ARBA" id="ARBA00023144"/>
    </source>
</evidence>
<organism evidence="15 16">
    <name type="scientific">Rheinheimera riviphila</name>
    <dbReference type="NCBI Taxonomy" id="1834037"/>
    <lineage>
        <taxon>Bacteria</taxon>
        <taxon>Pseudomonadati</taxon>
        <taxon>Pseudomonadota</taxon>
        <taxon>Gammaproteobacteria</taxon>
        <taxon>Chromatiales</taxon>
        <taxon>Chromatiaceae</taxon>
        <taxon>Rheinheimera</taxon>
    </lineage>
</organism>
<gene>
    <name evidence="15" type="primary">galK</name>
    <name evidence="15" type="ORF">EOE67_02275</name>
</gene>
<feature type="domain" description="GHMP kinase C-terminal" evidence="13">
    <location>
        <begin position="278"/>
        <end position="358"/>
    </location>
</feature>
<dbReference type="InterPro" id="IPR000705">
    <property type="entry name" value="Galactokinase"/>
</dbReference>
<dbReference type="Pfam" id="PF10509">
    <property type="entry name" value="GalKase_gal_bdg"/>
    <property type="match status" value="1"/>
</dbReference>
<dbReference type="Proteomes" id="UP000283077">
    <property type="component" value="Unassembled WGS sequence"/>
</dbReference>
<keyword evidence="7" id="KW-0067">ATP-binding</keyword>
<dbReference type="GO" id="GO:0046872">
    <property type="term" value="F:metal ion binding"/>
    <property type="evidence" value="ECO:0007669"/>
    <property type="project" value="UniProtKB-KW"/>
</dbReference>
<keyword evidence="16" id="KW-1185">Reference proteome</keyword>
<dbReference type="GO" id="GO:0005829">
    <property type="term" value="C:cytosol"/>
    <property type="evidence" value="ECO:0007669"/>
    <property type="project" value="TreeGrafter"/>
</dbReference>
<dbReference type="InterPro" id="IPR013750">
    <property type="entry name" value="GHMP_kinase_C_dom"/>
</dbReference>
<dbReference type="SUPFAM" id="SSF54211">
    <property type="entry name" value="Ribosomal protein S5 domain 2-like"/>
    <property type="match status" value="1"/>
</dbReference>
<dbReference type="PRINTS" id="PR00473">
    <property type="entry name" value="GALCTOKINASE"/>
</dbReference>
<dbReference type="InterPro" id="IPR014721">
    <property type="entry name" value="Ribsml_uS5_D2-typ_fold_subgr"/>
</dbReference>
<keyword evidence="10" id="KW-0119">Carbohydrate metabolism</keyword>
<dbReference type="EC" id="2.7.1.6" evidence="11"/>
<keyword evidence="5" id="KW-0547">Nucleotide-binding</keyword>
<name>A0A437R5K3_9GAMM</name>
<dbReference type="FunFam" id="3.30.70.890:FF:000001">
    <property type="entry name" value="Galactokinase"/>
    <property type="match status" value="1"/>
</dbReference>
<keyword evidence="3 15" id="KW-0808">Transferase</keyword>
<evidence type="ECO:0000256" key="7">
    <source>
        <dbReference type="ARBA" id="ARBA00022840"/>
    </source>
</evidence>
<comment type="caution">
    <text evidence="15">The sequence shown here is derived from an EMBL/GenBank/DDBJ whole genome shotgun (WGS) entry which is preliminary data.</text>
</comment>
<evidence type="ECO:0000313" key="16">
    <source>
        <dbReference type="Proteomes" id="UP000283077"/>
    </source>
</evidence>
<sequence length="390" mass="42235">MTYESLQQQFQALYQRPAQGVASAPGRVNLIGEFTDYNQGFVFPCSLDFRTVVLFAARSDQQLVVHSVNYPGEHDSFALDQPVVTGPSQWGNYIRAMVYVLKGAGLQLGGADLLISSNVPQGAGLSSSAALEVAIGGAFNQLNTLGLSLQQIALFGQQAENDFMDCQCGIMDQLISAKGAQGYALLIDCRDLQTTAVALPADLKLVIINSNYPRKLVDSEYNQRRIDCEQAAQKMGLQSLRDGTLALLQATKPQLTDTEYRRARHVISENNRVLATQQALAANDMAALSALMRASHLSLRDDFEVTVPPVDGLVDICRETLGDEIAVRMTGGGFGGAIVCLCRDEHVPLLREALTNNYQQRFALHADFYLCSAGGGLQIELFNALPAANA</sequence>
<evidence type="ECO:0000256" key="10">
    <source>
        <dbReference type="ARBA" id="ARBA00023277"/>
    </source>
</evidence>
<dbReference type="PRINTS" id="PR00959">
    <property type="entry name" value="MEVGALKINASE"/>
</dbReference>
<dbReference type="InterPro" id="IPR006203">
    <property type="entry name" value="GHMP_knse_ATP-bd_CS"/>
</dbReference>
<accession>A0A437R5K3</accession>
<evidence type="ECO:0000256" key="4">
    <source>
        <dbReference type="ARBA" id="ARBA00022723"/>
    </source>
</evidence>
<dbReference type="EMBL" id="SACS01000001">
    <property type="protein sequence ID" value="RVU42032.1"/>
    <property type="molecule type" value="Genomic_DNA"/>
</dbReference>
<dbReference type="PANTHER" id="PTHR10457">
    <property type="entry name" value="MEVALONATE KINASE/GALACTOKINASE"/>
    <property type="match status" value="1"/>
</dbReference>
<evidence type="ECO:0000256" key="1">
    <source>
        <dbReference type="ARBA" id="ARBA00006566"/>
    </source>
</evidence>
<evidence type="ECO:0000259" key="14">
    <source>
        <dbReference type="Pfam" id="PF10509"/>
    </source>
</evidence>
<dbReference type="GO" id="GO:0004335">
    <property type="term" value="F:galactokinase activity"/>
    <property type="evidence" value="ECO:0007669"/>
    <property type="project" value="UniProtKB-UniRule"/>
</dbReference>
<dbReference type="Pfam" id="PF00288">
    <property type="entry name" value="GHMP_kinases_N"/>
    <property type="match status" value="1"/>
</dbReference>
<dbReference type="InterPro" id="IPR006206">
    <property type="entry name" value="Mevalonate/galactokinase"/>
</dbReference>
<dbReference type="InterPro" id="IPR006204">
    <property type="entry name" value="GHMP_kinase_N_dom"/>
</dbReference>
<comment type="similarity">
    <text evidence="1">Belongs to the GHMP kinase family. GalK subfamily.</text>
</comment>
<keyword evidence="6 15" id="KW-0418">Kinase</keyword>
<dbReference type="SUPFAM" id="SSF55060">
    <property type="entry name" value="GHMP Kinase, C-terminal domain"/>
    <property type="match status" value="1"/>
</dbReference>
<evidence type="ECO:0000256" key="8">
    <source>
        <dbReference type="ARBA" id="ARBA00022842"/>
    </source>
</evidence>
<evidence type="ECO:0000256" key="11">
    <source>
        <dbReference type="NCBIfam" id="TIGR00131"/>
    </source>
</evidence>
<dbReference type="PROSITE" id="PS00627">
    <property type="entry name" value="GHMP_KINASES_ATP"/>
    <property type="match status" value="1"/>
</dbReference>
<dbReference type="InterPro" id="IPR020568">
    <property type="entry name" value="Ribosomal_Su5_D2-typ_SF"/>
</dbReference>
<dbReference type="PANTHER" id="PTHR10457:SF7">
    <property type="entry name" value="GALACTOKINASE-RELATED"/>
    <property type="match status" value="1"/>
</dbReference>
<evidence type="ECO:0000313" key="15">
    <source>
        <dbReference type="EMBL" id="RVU42032.1"/>
    </source>
</evidence>
<feature type="domain" description="Galactokinase N-terminal" evidence="14">
    <location>
        <begin position="8"/>
        <end position="55"/>
    </location>
</feature>
<dbReference type="PIRSF" id="PIRSF000530">
    <property type="entry name" value="Galactokinase"/>
    <property type="match status" value="1"/>
</dbReference>
<feature type="domain" description="GHMP kinase N-terminal" evidence="12">
    <location>
        <begin position="92"/>
        <end position="179"/>
    </location>
</feature>
<dbReference type="OrthoDB" id="250531at2"/>
<dbReference type="FunFam" id="3.30.230.10:FF:000017">
    <property type="entry name" value="Galactokinase"/>
    <property type="match status" value="1"/>
</dbReference>
<dbReference type="InterPro" id="IPR036554">
    <property type="entry name" value="GHMP_kinase_C_sf"/>
</dbReference>
<keyword evidence="9" id="KW-0299">Galactose metabolism</keyword>
<evidence type="ECO:0000256" key="6">
    <source>
        <dbReference type="ARBA" id="ARBA00022777"/>
    </source>
</evidence>
<evidence type="ECO:0000256" key="3">
    <source>
        <dbReference type="ARBA" id="ARBA00022679"/>
    </source>
</evidence>
<dbReference type="RefSeq" id="WP_127697409.1">
    <property type="nucleotide sequence ID" value="NZ_SACS01000001.1"/>
</dbReference>
<keyword evidence="4" id="KW-0479">Metal-binding</keyword>